<dbReference type="Proteomes" id="UP000012063">
    <property type="component" value="Unassembled WGS sequence"/>
</dbReference>
<dbReference type="InterPro" id="IPR007016">
    <property type="entry name" value="O-antigen_ligase-rel_domated"/>
</dbReference>
<keyword evidence="4 5" id="KW-0472">Membrane</keyword>
<dbReference type="Pfam" id="PF04932">
    <property type="entry name" value="Wzy_C"/>
    <property type="match status" value="1"/>
</dbReference>
<dbReference type="eggNOG" id="COG3307">
    <property type="taxonomic scope" value="Bacteria"/>
</dbReference>
<dbReference type="PANTHER" id="PTHR37422:SF17">
    <property type="entry name" value="O-ANTIGEN LIGASE"/>
    <property type="match status" value="1"/>
</dbReference>
<keyword evidence="3 5" id="KW-1133">Transmembrane helix</keyword>
<dbReference type="RefSeq" id="WP_005490377.1">
    <property type="nucleotide sequence ID" value="NZ_CAUI01000023.1"/>
</dbReference>
<gene>
    <name evidence="7" type="ORF">HSACCH_02543</name>
</gene>
<dbReference type="PANTHER" id="PTHR37422">
    <property type="entry name" value="TEICHURONIC ACID BIOSYNTHESIS PROTEIN TUAE"/>
    <property type="match status" value="1"/>
</dbReference>
<evidence type="ECO:0000259" key="6">
    <source>
        <dbReference type="Pfam" id="PF04932"/>
    </source>
</evidence>
<evidence type="ECO:0000256" key="5">
    <source>
        <dbReference type="SAM" id="Phobius"/>
    </source>
</evidence>
<feature type="domain" description="O-antigen ligase-related" evidence="6">
    <location>
        <begin position="182"/>
        <end position="323"/>
    </location>
</feature>
<feature type="transmembrane region" description="Helical" evidence="5">
    <location>
        <begin position="114"/>
        <end position="134"/>
    </location>
</feature>
<feature type="transmembrane region" description="Helical" evidence="5">
    <location>
        <begin position="146"/>
        <end position="167"/>
    </location>
</feature>
<keyword evidence="8" id="KW-1185">Reference proteome</keyword>
<sequence length="404" mass="46971">MDIKKVISNKIDYCIIVSIYLTCFSIFISNAAINIGSILTILFWLIKIILKDKIISSYDFKGFLIPMSIFTLSIFISGLNNWNNEILSNKFMFSFLFFFIFINEIKNKKEVKIIISLLMASSIIASIYGLYQYYFLDYARIKAFSFSLTFGNLIAVMVTTMIIYIFWSDLNKRTKIILFLINFIFVLNLIFSKSRGAWLAFIVGIFVLGLIKSRKLIVLFLVFLTILFLVMPPQYTNRFKSSFDISYDFEENSSNAYRIAMWKTAIDIIKDNPVIGLGYDNYRTPLSDKYKVDEIKPKGYIHVHNTFLQFGSEIGLFGLFSFLYLMYFTLKKVIIFYKEESKINVKIFHLSTIIMIVIYLVQGLTQYNFGKTEPLSFFWVVIALSIVLKNSEYDELSNLSSKSV</sequence>
<evidence type="ECO:0000256" key="2">
    <source>
        <dbReference type="ARBA" id="ARBA00022692"/>
    </source>
</evidence>
<feature type="transmembrane region" description="Helical" evidence="5">
    <location>
        <begin position="216"/>
        <end position="235"/>
    </location>
</feature>
<dbReference type="OrthoDB" id="9806320at2"/>
<feature type="transmembrane region" description="Helical" evidence="5">
    <location>
        <begin position="307"/>
        <end position="327"/>
    </location>
</feature>
<protein>
    <recommendedName>
        <fullName evidence="6">O-antigen ligase-related domain-containing protein</fullName>
    </recommendedName>
</protein>
<accession>M5E474</accession>
<feature type="transmembrane region" description="Helical" evidence="5">
    <location>
        <begin position="347"/>
        <end position="369"/>
    </location>
</feature>
<reference evidence="8" key="1">
    <citation type="journal article" date="2013" name="Genome Announc.">
        <title>Genome Sequence of Halanaerobium saccharolyticum subsp. saccharolyticum Strain DSM 6643T, a Halophilic Hydrogen-Producing Bacterium.</title>
        <authorList>
            <person name="Kivisto A."/>
            <person name="Larjo A."/>
            <person name="Ciranna A."/>
            <person name="Santala V."/>
            <person name="Roos C."/>
            <person name="Karp M."/>
        </authorList>
    </citation>
    <scope>NUCLEOTIDE SEQUENCE [LARGE SCALE GENOMIC DNA]</scope>
    <source>
        <strain evidence="8">DSM 6643</strain>
    </source>
</reference>
<organism evidence="7 8">
    <name type="scientific">Halanaerobium saccharolyticum subsp. saccharolyticum DSM 6643</name>
    <dbReference type="NCBI Taxonomy" id="1293054"/>
    <lineage>
        <taxon>Bacteria</taxon>
        <taxon>Bacillati</taxon>
        <taxon>Bacillota</taxon>
        <taxon>Clostridia</taxon>
        <taxon>Halanaerobiales</taxon>
        <taxon>Halanaerobiaceae</taxon>
        <taxon>Halanaerobium</taxon>
    </lineage>
</organism>
<feature type="transmembrane region" description="Helical" evidence="5">
    <location>
        <begin position="12"/>
        <end position="28"/>
    </location>
</feature>
<evidence type="ECO:0000256" key="3">
    <source>
        <dbReference type="ARBA" id="ARBA00022989"/>
    </source>
</evidence>
<proteinExistence type="predicted"/>
<feature type="transmembrane region" description="Helical" evidence="5">
    <location>
        <begin position="196"/>
        <end position="211"/>
    </location>
</feature>
<comment type="subcellular location">
    <subcellularLocation>
        <location evidence="1">Membrane</location>
        <topology evidence="1">Multi-pass membrane protein</topology>
    </subcellularLocation>
</comment>
<dbReference type="GO" id="GO:0016020">
    <property type="term" value="C:membrane"/>
    <property type="evidence" value="ECO:0007669"/>
    <property type="project" value="UniProtKB-SubCell"/>
</dbReference>
<feature type="transmembrane region" description="Helical" evidence="5">
    <location>
        <begin position="174"/>
        <end position="190"/>
    </location>
</feature>
<keyword evidence="2 5" id="KW-0812">Transmembrane</keyword>
<evidence type="ECO:0000313" key="8">
    <source>
        <dbReference type="Proteomes" id="UP000012063"/>
    </source>
</evidence>
<feature type="transmembrane region" description="Helical" evidence="5">
    <location>
        <begin position="62"/>
        <end position="80"/>
    </location>
</feature>
<dbReference type="STRING" id="1293054.HSACCH_02543"/>
<evidence type="ECO:0000313" key="7">
    <source>
        <dbReference type="EMBL" id="CCU81050.1"/>
    </source>
</evidence>
<name>M5E474_9FIRM</name>
<evidence type="ECO:0000256" key="4">
    <source>
        <dbReference type="ARBA" id="ARBA00023136"/>
    </source>
</evidence>
<dbReference type="EMBL" id="CAUI01000023">
    <property type="protein sequence ID" value="CCU81050.1"/>
    <property type="molecule type" value="Genomic_DNA"/>
</dbReference>
<dbReference type="InParanoid" id="M5E474"/>
<dbReference type="InterPro" id="IPR051533">
    <property type="entry name" value="WaaL-like"/>
</dbReference>
<dbReference type="AlphaFoldDB" id="M5E474"/>
<evidence type="ECO:0000256" key="1">
    <source>
        <dbReference type="ARBA" id="ARBA00004141"/>
    </source>
</evidence>
<comment type="caution">
    <text evidence="7">The sequence shown here is derived from an EMBL/GenBank/DDBJ whole genome shotgun (WGS) entry which is preliminary data.</text>
</comment>